<name>A0A820TEE6_9BILA</name>
<feature type="region of interest" description="Disordered" evidence="1">
    <location>
        <begin position="403"/>
        <end position="454"/>
    </location>
</feature>
<feature type="region of interest" description="Disordered" evidence="1">
    <location>
        <begin position="202"/>
        <end position="227"/>
    </location>
</feature>
<dbReference type="GO" id="GO:0016281">
    <property type="term" value="C:eukaryotic translation initiation factor 4F complex"/>
    <property type="evidence" value="ECO:0007669"/>
    <property type="project" value="TreeGrafter"/>
</dbReference>
<keyword evidence="4" id="KW-1185">Reference proteome</keyword>
<dbReference type="GO" id="GO:0003743">
    <property type="term" value="F:translation initiation factor activity"/>
    <property type="evidence" value="ECO:0007669"/>
    <property type="project" value="TreeGrafter"/>
</dbReference>
<evidence type="ECO:0000256" key="1">
    <source>
        <dbReference type="SAM" id="MobiDB-lite"/>
    </source>
</evidence>
<gene>
    <name evidence="3" type="ORF">UJA718_LOCUS23810</name>
</gene>
<dbReference type="GO" id="GO:0003729">
    <property type="term" value="F:mRNA binding"/>
    <property type="evidence" value="ECO:0007669"/>
    <property type="project" value="TreeGrafter"/>
</dbReference>
<dbReference type="AlphaFoldDB" id="A0A820TEE6"/>
<organism evidence="3 4">
    <name type="scientific">Rotaria socialis</name>
    <dbReference type="NCBI Taxonomy" id="392032"/>
    <lineage>
        <taxon>Eukaryota</taxon>
        <taxon>Metazoa</taxon>
        <taxon>Spiralia</taxon>
        <taxon>Gnathifera</taxon>
        <taxon>Rotifera</taxon>
        <taxon>Eurotatoria</taxon>
        <taxon>Bdelloidea</taxon>
        <taxon>Philodinida</taxon>
        <taxon>Philodinidae</taxon>
        <taxon>Rotaria</taxon>
    </lineage>
</organism>
<feature type="compositionally biased region" description="Polar residues" evidence="1">
    <location>
        <begin position="413"/>
        <end position="425"/>
    </location>
</feature>
<feature type="compositionally biased region" description="Polar residues" evidence="1">
    <location>
        <begin position="141"/>
        <end position="154"/>
    </location>
</feature>
<feature type="compositionally biased region" description="Polar residues" evidence="1">
    <location>
        <begin position="324"/>
        <end position="362"/>
    </location>
</feature>
<feature type="domain" description="MIF4G" evidence="2">
    <location>
        <begin position="475"/>
        <end position="711"/>
    </location>
</feature>
<feature type="region of interest" description="Disordered" evidence="1">
    <location>
        <begin position="747"/>
        <end position="829"/>
    </location>
</feature>
<evidence type="ECO:0000313" key="4">
    <source>
        <dbReference type="Proteomes" id="UP000663873"/>
    </source>
</evidence>
<dbReference type="Gene3D" id="1.25.40.180">
    <property type="match status" value="1"/>
</dbReference>
<feature type="compositionally biased region" description="Basic and acidic residues" evidence="1">
    <location>
        <begin position="770"/>
        <end position="779"/>
    </location>
</feature>
<evidence type="ECO:0000313" key="3">
    <source>
        <dbReference type="EMBL" id="CAF4465333.1"/>
    </source>
</evidence>
<dbReference type="InterPro" id="IPR003890">
    <property type="entry name" value="MIF4G-like_typ-3"/>
</dbReference>
<feature type="region of interest" description="Disordered" evidence="1">
    <location>
        <begin position="131"/>
        <end position="154"/>
    </location>
</feature>
<feature type="compositionally biased region" description="Polar residues" evidence="1">
    <location>
        <begin position="216"/>
        <end position="227"/>
    </location>
</feature>
<dbReference type="SUPFAM" id="SSF48371">
    <property type="entry name" value="ARM repeat"/>
    <property type="match status" value="1"/>
</dbReference>
<feature type="compositionally biased region" description="Polar residues" evidence="1">
    <location>
        <begin position="781"/>
        <end position="799"/>
    </location>
</feature>
<feature type="non-terminal residue" evidence="3">
    <location>
        <position position="1"/>
    </location>
</feature>
<feature type="region of interest" description="Disordered" evidence="1">
    <location>
        <begin position="320"/>
        <end position="365"/>
    </location>
</feature>
<feature type="compositionally biased region" description="Polar residues" evidence="1">
    <location>
        <begin position="888"/>
        <end position="911"/>
    </location>
</feature>
<accession>A0A820TEE6</accession>
<feature type="region of interest" description="Disordered" evidence="1">
    <location>
        <begin position="841"/>
        <end position="911"/>
    </location>
</feature>
<dbReference type="PANTHER" id="PTHR23253:SF78">
    <property type="entry name" value="EUKARYOTIC TRANSLATION INITIATION FACTOR 4G1, ISOFORM B-RELATED"/>
    <property type="match status" value="1"/>
</dbReference>
<evidence type="ECO:0000259" key="2">
    <source>
        <dbReference type="SMART" id="SM00543"/>
    </source>
</evidence>
<feature type="compositionally biased region" description="Polar residues" evidence="1">
    <location>
        <begin position="841"/>
        <end position="878"/>
    </location>
</feature>
<feature type="compositionally biased region" description="Low complexity" evidence="1">
    <location>
        <begin position="426"/>
        <end position="443"/>
    </location>
</feature>
<dbReference type="EMBL" id="CAJOBP010005284">
    <property type="protein sequence ID" value="CAF4465333.1"/>
    <property type="molecule type" value="Genomic_DNA"/>
</dbReference>
<proteinExistence type="predicted"/>
<reference evidence="3" key="1">
    <citation type="submission" date="2021-02" db="EMBL/GenBank/DDBJ databases">
        <authorList>
            <person name="Nowell W R."/>
        </authorList>
    </citation>
    <scope>NUCLEOTIDE SEQUENCE</scope>
</reference>
<dbReference type="Pfam" id="PF02854">
    <property type="entry name" value="MIF4G"/>
    <property type="match status" value="1"/>
</dbReference>
<dbReference type="InterPro" id="IPR016024">
    <property type="entry name" value="ARM-type_fold"/>
</dbReference>
<dbReference type="PANTHER" id="PTHR23253">
    <property type="entry name" value="EUKARYOTIC TRANSLATION INITIATION FACTOR 4 GAMMA"/>
    <property type="match status" value="1"/>
</dbReference>
<comment type="caution">
    <text evidence="3">The sequence shown here is derived from an EMBL/GenBank/DDBJ whole genome shotgun (WGS) entry which is preliminary data.</text>
</comment>
<dbReference type="SMART" id="SM00543">
    <property type="entry name" value="MIF4G"/>
    <property type="match status" value="1"/>
</dbReference>
<sequence length="911" mass="102289">MHDAFKGKSRKHIDYFYMPAINTTDQSQSYTNPAAAAVHEQAASFYMQNNGMEQQDGLSGRNPGQYQTQMNPPSYNYSPIPNGFQQQFYLPQGYPQNQFMPSTNPRPMNPSQIPIIRPANETMNNYPHFIPQNGCPPPQYTPGNNSLPSAPSVYSGQFYQTHQTPTGYAQQPVQTQMANQLQISQQQQQQAYIANLQTATKVHPTQPTQHAPIDQPSASAPTSQPQIPLNVQQSSSYVAPPAVAAAVVSKKGKKCPLVIINPDLHNPITLSPQSVSTSAINVSNKIQMQTEFRKQFAQILGVSSNVIIDKPADRITTVRDKTSVDTSKSQPITPLPVTTSFGGITSQQTLTPINNEKSTSPNHRLHYDRHELLRIRDSSGPFPTPKNLPDLDIVITRRDDNAAKSNHVGEKQTVCTNPSSHQQSLSNNHTSSAANMNSANAANDSKRETEIDLSAKSGSCNRVDQSKVDANNKFLHDVKAILKKLTSKTYQKTQKKLEALEIDRYERLEGMVTIFFSKAIDDSTFSLLYAKLCKQFQKKQVTVPGDDGKLVTYYFRQILLTRCQKEFESDYRQEIEYEKRKAEVDSLTDDKKRKEEGDKLEDDLVKTKRRKLGNIVFIGELFKLQMLTDIVMYDCIEYLLRDKSDEENIECLCCLLRTIGKELDDKALEKIAKKNNLEKYYGELNIIVKEQKISPNICCMIQDLIDLRHALWAARRADAKPTTIDEIHEQEQHHDQSLATLVDTAYSDGNQKQNNDGHGSRSSGINQELNRNDDDRVENRFSVNSLRQLQPNDQRNQGPFTMKLAPQRPWSKGSGIEKKPEKDHSFGGRTVKPLKSLMQCQSSRTSARENASQSLRKTITGSGVNSPANVTGTSFMTNNREDSRNISHKQSCNESDEQLLNTNSSVQANKA</sequence>
<feature type="compositionally biased region" description="Polar residues" evidence="1">
    <location>
        <begin position="747"/>
        <end position="769"/>
    </location>
</feature>
<feature type="compositionally biased region" description="Basic and acidic residues" evidence="1">
    <location>
        <begin position="815"/>
        <end position="826"/>
    </location>
</feature>
<protein>
    <recommendedName>
        <fullName evidence="2">MIF4G domain-containing protein</fullName>
    </recommendedName>
</protein>
<dbReference type="Proteomes" id="UP000663873">
    <property type="component" value="Unassembled WGS sequence"/>
</dbReference>